<organism evidence="2 3">
    <name type="scientific">Kingdonia uniflora</name>
    <dbReference type="NCBI Taxonomy" id="39325"/>
    <lineage>
        <taxon>Eukaryota</taxon>
        <taxon>Viridiplantae</taxon>
        <taxon>Streptophyta</taxon>
        <taxon>Embryophyta</taxon>
        <taxon>Tracheophyta</taxon>
        <taxon>Spermatophyta</taxon>
        <taxon>Magnoliopsida</taxon>
        <taxon>Ranunculales</taxon>
        <taxon>Circaeasteraceae</taxon>
        <taxon>Kingdonia</taxon>
    </lineage>
</organism>
<dbReference type="PANTHER" id="PTHR22930">
    <property type="match status" value="1"/>
</dbReference>
<evidence type="ECO:0000259" key="1">
    <source>
        <dbReference type="Pfam" id="PF26138"/>
    </source>
</evidence>
<dbReference type="InterPro" id="IPR045249">
    <property type="entry name" value="HARBI1-like"/>
</dbReference>
<sequence length="198" mass="22453">MDDYDSDEEDMIALATTATAVATSHYNENHISKEPCRKSKLTGKEYIAELVDGNPVRMYENLCTDKLIFKKLCDILTIEGSLCDRGGVSVDEQVGMFLYTIGHDKRSRIVQERYQNYGETVSRHINTILDTVVSLAPKFLQRTKPDTPKEIINDPRFFLYFKTATLYKGWLSMQIPQGVPDQFKSLIDVELEASIGGN</sequence>
<dbReference type="OrthoDB" id="785423at2759"/>
<reference evidence="2 3" key="1">
    <citation type="journal article" date="2020" name="IScience">
        <title>Genome Sequencing of the Endangered Kingdonia uniflora (Circaeasteraceae, Ranunculales) Reveals Potential Mechanisms of Evolutionary Specialization.</title>
        <authorList>
            <person name="Sun Y."/>
            <person name="Deng T."/>
            <person name="Zhang A."/>
            <person name="Moore M.J."/>
            <person name="Landis J.B."/>
            <person name="Lin N."/>
            <person name="Zhang H."/>
            <person name="Zhang X."/>
            <person name="Huang J."/>
            <person name="Zhang X."/>
            <person name="Sun H."/>
            <person name="Wang H."/>
        </authorList>
    </citation>
    <scope>NUCLEOTIDE SEQUENCE [LARGE SCALE GENOMIC DNA]</scope>
    <source>
        <strain evidence="2">TB1705</strain>
        <tissue evidence="2">Leaf</tissue>
    </source>
</reference>
<gene>
    <name evidence="2" type="ORF">GIB67_026599</name>
</gene>
<keyword evidence="3" id="KW-1185">Reference proteome</keyword>
<dbReference type="EMBL" id="JACGCM010000685">
    <property type="protein sequence ID" value="KAF6168713.1"/>
    <property type="molecule type" value="Genomic_DNA"/>
</dbReference>
<feature type="domain" description="DUF8040" evidence="1">
    <location>
        <begin position="38"/>
        <end position="133"/>
    </location>
</feature>
<evidence type="ECO:0000313" key="2">
    <source>
        <dbReference type="EMBL" id="KAF6168713.1"/>
    </source>
</evidence>
<dbReference type="Proteomes" id="UP000541444">
    <property type="component" value="Unassembled WGS sequence"/>
</dbReference>
<protein>
    <recommendedName>
        <fullName evidence="1">DUF8040 domain-containing protein</fullName>
    </recommendedName>
</protein>
<name>A0A7J7NNN2_9MAGN</name>
<dbReference type="Pfam" id="PF26138">
    <property type="entry name" value="DUF8040"/>
    <property type="match status" value="1"/>
</dbReference>
<accession>A0A7J7NNN2</accession>
<proteinExistence type="predicted"/>
<dbReference type="AlphaFoldDB" id="A0A7J7NNN2"/>
<dbReference type="InterPro" id="IPR058353">
    <property type="entry name" value="DUF8040"/>
</dbReference>
<comment type="caution">
    <text evidence="2">The sequence shown here is derived from an EMBL/GenBank/DDBJ whole genome shotgun (WGS) entry which is preliminary data.</text>
</comment>
<dbReference type="PANTHER" id="PTHR22930:SF259">
    <property type="entry name" value="OS08G0106900 PROTEIN"/>
    <property type="match status" value="1"/>
</dbReference>
<evidence type="ECO:0000313" key="3">
    <source>
        <dbReference type="Proteomes" id="UP000541444"/>
    </source>
</evidence>